<evidence type="ECO:0000256" key="7">
    <source>
        <dbReference type="ARBA" id="ARBA00022962"/>
    </source>
</evidence>
<evidence type="ECO:0000259" key="9">
    <source>
        <dbReference type="PROSITE" id="PS51278"/>
    </source>
</evidence>
<dbReference type="Pfam" id="PF13537">
    <property type="entry name" value="GATase_7"/>
    <property type="match status" value="1"/>
</dbReference>
<dbReference type="CDD" id="cd00712">
    <property type="entry name" value="AsnB"/>
    <property type="match status" value="1"/>
</dbReference>
<dbReference type="Gene3D" id="3.40.50.620">
    <property type="entry name" value="HUPs"/>
    <property type="match status" value="2"/>
</dbReference>
<comment type="catalytic activity">
    <reaction evidence="8">
        <text>L-aspartate + L-glutamine + ATP + H2O = L-asparagine + L-glutamate + AMP + diphosphate + H(+)</text>
        <dbReference type="Rhea" id="RHEA:12228"/>
        <dbReference type="ChEBI" id="CHEBI:15377"/>
        <dbReference type="ChEBI" id="CHEBI:15378"/>
        <dbReference type="ChEBI" id="CHEBI:29985"/>
        <dbReference type="ChEBI" id="CHEBI:29991"/>
        <dbReference type="ChEBI" id="CHEBI:30616"/>
        <dbReference type="ChEBI" id="CHEBI:33019"/>
        <dbReference type="ChEBI" id="CHEBI:58048"/>
        <dbReference type="ChEBI" id="CHEBI:58359"/>
        <dbReference type="ChEBI" id="CHEBI:456215"/>
        <dbReference type="EC" id="6.3.5.4"/>
    </reaction>
</comment>
<evidence type="ECO:0000256" key="5">
    <source>
        <dbReference type="ARBA" id="ARBA00022840"/>
    </source>
</evidence>
<keyword evidence="10" id="KW-0436">Ligase</keyword>
<evidence type="ECO:0000256" key="3">
    <source>
        <dbReference type="ARBA" id="ARBA00012737"/>
    </source>
</evidence>
<dbReference type="GO" id="GO:0004066">
    <property type="term" value="F:asparagine synthase (glutamine-hydrolyzing) activity"/>
    <property type="evidence" value="ECO:0007669"/>
    <property type="project" value="UniProtKB-EC"/>
</dbReference>
<dbReference type="InterPro" id="IPR029055">
    <property type="entry name" value="Ntn_hydrolases_N"/>
</dbReference>
<keyword evidence="6" id="KW-0028">Amino-acid biosynthesis</keyword>
<dbReference type="Proteomes" id="UP001235840">
    <property type="component" value="Unassembled WGS sequence"/>
</dbReference>
<comment type="similarity">
    <text evidence="2">Belongs to the asparagine synthetase family.</text>
</comment>
<organism evidence="10 11">
    <name type="scientific">Caldalkalibacillus horti</name>
    <dbReference type="NCBI Taxonomy" id="77523"/>
    <lineage>
        <taxon>Bacteria</taxon>
        <taxon>Bacillati</taxon>
        <taxon>Bacillota</taxon>
        <taxon>Bacilli</taxon>
        <taxon>Bacillales</taxon>
        <taxon>Bacillaceae</taxon>
        <taxon>Caldalkalibacillus</taxon>
    </lineage>
</organism>
<evidence type="ECO:0000313" key="11">
    <source>
        <dbReference type="Proteomes" id="UP001235840"/>
    </source>
</evidence>
<evidence type="ECO:0000256" key="1">
    <source>
        <dbReference type="ARBA" id="ARBA00005187"/>
    </source>
</evidence>
<dbReference type="NCBIfam" id="TIGR01536">
    <property type="entry name" value="asn_synth_AEB"/>
    <property type="match status" value="1"/>
</dbReference>
<dbReference type="PIRSF" id="PIRSF001589">
    <property type="entry name" value="Asn_synthetase_glu-h"/>
    <property type="match status" value="1"/>
</dbReference>
<dbReference type="PANTHER" id="PTHR43284:SF1">
    <property type="entry name" value="ASPARAGINE SYNTHETASE"/>
    <property type="match status" value="1"/>
</dbReference>
<dbReference type="InterPro" id="IPR017932">
    <property type="entry name" value="GATase_2_dom"/>
</dbReference>
<evidence type="ECO:0000256" key="6">
    <source>
        <dbReference type="ARBA" id="ARBA00022888"/>
    </source>
</evidence>
<evidence type="ECO:0000256" key="2">
    <source>
        <dbReference type="ARBA" id="ARBA00005752"/>
    </source>
</evidence>
<evidence type="ECO:0000256" key="4">
    <source>
        <dbReference type="ARBA" id="ARBA00022741"/>
    </source>
</evidence>
<sequence length="628" mass="71449">MCGINGILHLNANSSDSSSMDMERLLQGMCNQMIHRGPDDDGIHVDARGGLGFRRLSIIDTEGAHQPLKNEDGTIFLVCNGEIYNYLALRKELEQKGHQLSTQGDAETVLHLYEEYGFDCVNHLRGMFAFIIWDTRTQTLFGARDHFGIKPFYYTYDHERLVCSSELKSIISTKPGKWDIDVQGLYHYLSFQYVPEPRTMIDGVKKLPPGHRLIARGQDVHVERYWKPQFQSVQQDKQALAKKIRATFDESVELHLQSDVPVGCFLSSGVDSTAITAKVSQLKKTHSFSVGFEGNNNELPFSRETAQILKTEHHEWLITEQDYFDALPSCIHYQDDPVADPSAVALNLVSKMASEYVTVVLSGEGADELFGGYRIYQEPDALRYLSWMPDKLKQGMQSLLGNSRSFYGKNYLMRATTPLEQRFIGNAKIFTDDIQNVLGPQLLADLRFLQDAFEWSQQYYQEAAHGDDVTKMQTVDMNLWLPGNILAKGDKMSMAHSLELRVPFLDREMFAVAQSIPTEYKVNRQTTKAILREALSDLVPQHIINRAKLGFPIPIAEWLKGKRGDECLAVIKSSGIDAYINIPFVESLMDKHRRGEGNFARKIWTIYIFAQWYQTYVKQNDQLLVSVG</sequence>
<accession>A0ABT9VZA1</accession>
<protein>
    <recommendedName>
        <fullName evidence="3">asparagine synthase (glutamine-hydrolyzing)</fullName>
        <ecNumber evidence="3">6.3.5.4</ecNumber>
    </recommendedName>
</protein>
<feature type="domain" description="Glutamine amidotransferase type-2" evidence="9">
    <location>
        <begin position="2"/>
        <end position="218"/>
    </location>
</feature>
<dbReference type="Gene3D" id="3.60.20.10">
    <property type="entry name" value="Glutamine Phosphoribosylpyrophosphate, subunit 1, domain 1"/>
    <property type="match status" value="1"/>
</dbReference>
<dbReference type="CDD" id="cd01991">
    <property type="entry name" value="Asn_synthase_B_C"/>
    <property type="match status" value="1"/>
</dbReference>
<keyword evidence="4" id="KW-0547">Nucleotide-binding</keyword>
<keyword evidence="5" id="KW-0067">ATP-binding</keyword>
<gene>
    <name evidence="10" type="ORF">J2S11_002225</name>
</gene>
<name>A0ABT9VZA1_9BACI</name>
<keyword evidence="7" id="KW-0315">Glutamine amidotransferase</keyword>
<evidence type="ECO:0000313" key="10">
    <source>
        <dbReference type="EMBL" id="MDQ0166321.1"/>
    </source>
</evidence>
<dbReference type="SUPFAM" id="SSF56235">
    <property type="entry name" value="N-terminal nucleophile aminohydrolases (Ntn hydrolases)"/>
    <property type="match status" value="1"/>
</dbReference>
<dbReference type="InterPro" id="IPR014729">
    <property type="entry name" value="Rossmann-like_a/b/a_fold"/>
</dbReference>
<comment type="pathway">
    <text evidence="1">Amino-acid biosynthesis; L-asparagine biosynthesis; L-asparagine from L-aspartate (L-Gln route): step 1/1.</text>
</comment>
<dbReference type="Pfam" id="PF00733">
    <property type="entry name" value="Asn_synthase"/>
    <property type="match status" value="1"/>
</dbReference>
<proteinExistence type="inferred from homology"/>
<reference evidence="10 11" key="1">
    <citation type="submission" date="2023-07" db="EMBL/GenBank/DDBJ databases">
        <title>Genomic Encyclopedia of Type Strains, Phase IV (KMG-IV): sequencing the most valuable type-strain genomes for metagenomic binning, comparative biology and taxonomic classification.</title>
        <authorList>
            <person name="Goeker M."/>
        </authorList>
    </citation>
    <scope>NUCLEOTIDE SEQUENCE [LARGE SCALE GENOMIC DNA]</scope>
    <source>
        <strain evidence="10 11">DSM 12751</strain>
    </source>
</reference>
<dbReference type="PROSITE" id="PS51278">
    <property type="entry name" value="GATASE_TYPE_2"/>
    <property type="match status" value="1"/>
</dbReference>
<dbReference type="PANTHER" id="PTHR43284">
    <property type="entry name" value="ASPARAGINE SYNTHETASE (GLUTAMINE-HYDROLYZING)"/>
    <property type="match status" value="1"/>
</dbReference>
<dbReference type="RefSeq" id="WP_307394428.1">
    <property type="nucleotide sequence ID" value="NZ_BAAADK010000020.1"/>
</dbReference>
<dbReference type="InterPro" id="IPR033738">
    <property type="entry name" value="AsnB_N"/>
</dbReference>
<dbReference type="InterPro" id="IPR001962">
    <property type="entry name" value="Asn_synthase"/>
</dbReference>
<evidence type="ECO:0000256" key="8">
    <source>
        <dbReference type="ARBA" id="ARBA00048741"/>
    </source>
</evidence>
<keyword evidence="11" id="KW-1185">Reference proteome</keyword>
<keyword evidence="6" id="KW-0061">Asparagine biosynthesis</keyword>
<dbReference type="EC" id="6.3.5.4" evidence="3"/>
<dbReference type="InterPro" id="IPR006426">
    <property type="entry name" value="Asn_synth_AEB"/>
</dbReference>
<dbReference type="InterPro" id="IPR051786">
    <property type="entry name" value="ASN_synthetase/amidase"/>
</dbReference>
<dbReference type="EMBL" id="JAUSTY010000008">
    <property type="protein sequence ID" value="MDQ0166321.1"/>
    <property type="molecule type" value="Genomic_DNA"/>
</dbReference>
<dbReference type="SUPFAM" id="SSF52402">
    <property type="entry name" value="Adenine nucleotide alpha hydrolases-like"/>
    <property type="match status" value="1"/>
</dbReference>
<comment type="caution">
    <text evidence="10">The sequence shown here is derived from an EMBL/GenBank/DDBJ whole genome shotgun (WGS) entry which is preliminary data.</text>
</comment>